<gene>
    <name evidence="5" type="ORF">GGR39_002119</name>
</gene>
<dbReference type="InterPro" id="IPR020845">
    <property type="entry name" value="AMP-binding_CS"/>
</dbReference>
<proteinExistence type="inferred from homology"/>
<dbReference type="PANTHER" id="PTHR43201:SF5">
    <property type="entry name" value="MEDIUM-CHAIN ACYL-COA LIGASE ACSF2, MITOCHONDRIAL"/>
    <property type="match status" value="1"/>
</dbReference>
<protein>
    <submittedName>
        <fullName evidence="5">Acyl-CoA synthetase (AMP-forming)/AMP-acid ligase II</fullName>
    </submittedName>
</protein>
<accession>A0A7W6C0W9</accession>
<dbReference type="PANTHER" id="PTHR43201">
    <property type="entry name" value="ACYL-COA SYNTHETASE"/>
    <property type="match status" value="1"/>
</dbReference>
<feature type="domain" description="AMP-dependent synthetase/ligase" evidence="3">
    <location>
        <begin position="1"/>
        <end position="299"/>
    </location>
</feature>
<reference evidence="5 6" key="1">
    <citation type="submission" date="2020-08" db="EMBL/GenBank/DDBJ databases">
        <title>Genomic Encyclopedia of Type Strains, Phase IV (KMG-IV): sequencing the most valuable type-strain genomes for metagenomic binning, comparative biology and taxonomic classification.</title>
        <authorList>
            <person name="Goeker M."/>
        </authorList>
    </citation>
    <scope>NUCLEOTIDE SEQUENCE [LARGE SCALE GENOMIC DNA]</scope>
    <source>
        <strain evidence="5 6">DSM 27568</strain>
    </source>
</reference>
<dbReference type="GO" id="GO:0031956">
    <property type="term" value="F:medium-chain fatty acid-CoA ligase activity"/>
    <property type="evidence" value="ECO:0007669"/>
    <property type="project" value="TreeGrafter"/>
</dbReference>
<dbReference type="SUPFAM" id="SSF56801">
    <property type="entry name" value="Acetyl-CoA synthetase-like"/>
    <property type="match status" value="1"/>
</dbReference>
<evidence type="ECO:0000259" key="3">
    <source>
        <dbReference type="Pfam" id="PF00501"/>
    </source>
</evidence>
<dbReference type="GO" id="GO:0006631">
    <property type="term" value="P:fatty acid metabolic process"/>
    <property type="evidence" value="ECO:0007669"/>
    <property type="project" value="TreeGrafter"/>
</dbReference>
<sequence>MGAVRAGLNWRYSTREMMHVIRDCDARLIFIEAKCLGSLAEQVQELAAEGRVVVGFGGEHDLSLDYDRLIASHDGGFSLPTLGEDDLGAIGYTSGTTGNPKGVLLSNRNLFTSLVFNNMVNGYTKQDRRIYVTNPAGININTMCMNMITGMPTVLENFQAERFLDLIEEHRITTVTVVPTMLRRIIDDVKTGHWDVSSLRQVCYGTMPATPALIRDAYATLGCEFLNRYGVSESTGAIALLDNPGHQQALAGEFELLRSVGRAMPHADIQIRDEEGREVPRGELGLVWIGGDTIMQGYLNLPELNEKTVFGKWLKTGDFGRMDDRGYVFLGDRQHNMIVTGGFNVYPNAVENALAERKGVAEAAVFGIPHPQWGEAVVAAVTLSAGSNLTAADLDRHCRENVSKFEVPKYIVVLPELPRGNTDKVNKRALQDMLSQPGGVPWTIDKETV</sequence>
<evidence type="ECO:0000256" key="2">
    <source>
        <dbReference type="ARBA" id="ARBA00022598"/>
    </source>
</evidence>
<dbReference type="Gene3D" id="3.40.50.12780">
    <property type="entry name" value="N-terminal domain of ligase-like"/>
    <property type="match status" value="1"/>
</dbReference>
<dbReference type="InterPro" id="IPR000873">
    <property type="entry name" value="AMP-dep_synth/lig_dom"/>
</dbReference>
<evidence type="ECO:0000313" key="5">
    <source>
        <dbReference type="EMBL" id="MBB3940462.1"/>
    </source>
</evidence>
<dbReference type="PROSITE" id="PS00455">
    <property type="entry name" value="AMP_BINDING"/>
    <property type="match status" value="1"/>
</dbReference>
<feature type="domain" description="AMP-binding enzyme C-terminal" evidence="4">
    <location>
        <begin position="350"/>
        <end position="423"/>
    </location>
</feature>
<dbReference type="Gene3D" id="3.30.300.30">
    <property type="match status" value="1"/>
</dbReference>
<evidence type="ECO:0000256" key="1">
    <source>
        <dbReference type="ARBA" id="ARBA00006432"/>
    </source>
</evidence>
<evidence type="ECO:0000313" key="6">
    <source>
        <dbReference type="Proteomes" id="UP000561459"/>
    </source>
</evidence>
<keyword evidence="6" id="KW-1185">Reference proteome</keyword>
<comment type="caution">
    <text evidence="5">The sequence shown here is derived from an EMBL/GenBank/DDBJ whole genome shotgun (WGS) entry which is preliminary data.</text>
</comment>
<dbReference type="Pfam" id="PF00501">
    <property type="entry name" value="AMP-binding"/>
    <property type="match status" value="1"/>
</dbReference>
<dbReference type="InterPro" id="IPR042099">
    <property type="entry name" value="ANL_N_sf"/>
</dbReference>
<dbReference type="InterPro" id="IPR045851">
    <property type="entry name" value="AMP-bd_C_sf"/>
</dbReference>
<dbReference type="AlphaFoldDB" id="A0A7W6C0W9"/>
<dbReference type="Pfam" id="PF13193">
    <property type="entry name" value="AMP-binding_C"/>
    <property type="match status" value="1"/>
</dbReference>
<keyword evidence="2 5" id="KW-0436">Ligase</keyword>
<evidence type="ECO:0000259" key="4">
    <source>
        <dbReference type="Pfam" id="PF13193"/>
    </source>
</evidence>
<name>A0A7W6C0W9_9SPHN</name>
<dbReference type="InterPro" id="IPR025110">
    <property type="entry name" value="AMP-bd_C"/>
</dbReference>
<organism evidence="5 6">
    <name type="scientific">Novosphingobium fluoreni</name>
    <dbReference type="NCBI Taxonomy" id="1391222"/>
    <lineage>
        <taxon>Bacteria</taxon>
        <taxon>Pseudomonadati</taxon>
        <taxon>Pseudomonadota</taxon>
        <taxon>Alphaproteobacteria</taxon>
        <taxon>Sphingomonadales</taxon>
        <taxon>Sphingomonadaceae</taxon>
        <taxon>Novosphingobium</taxon>
    </lineage>
</organism>
<dbReference type="Proteomes" id="UP000561459">
    <property type="component" value="Unassembled WGS sequence"/>
</dbReference>
<comment type="similarity">
    <text evidence="1">Belongs to the ATP-dependent AMP-binding enzyme family.</text>
</comment>
<dbReference type="EMBL" id="JACIDY010000004">
    <property type="protein sequence ID" value="MBB3940462.1"/>
    <property type="molecule type" value="Genomic_DNA"/>
</dbReference>